<sequence>MTMLMLTALNSHAYYNEAGVILLQ</sequence>
<organism evidence="1">
    <name type="scientific">Rhizophora mucronata</name>
    <name type="common">Asiatic mangrove</name>
    <dbReference type="NCBI Taxonomy" id="61149"/>
    <lineage>
        <taxon>Eukaryota</taxon>
        <taxon>Viridiplantae</taxon>
        <taxon>Streptophyta</taxon>
        <taxon>Embryophyta</taxon>
        <taxon>Tracheophyta</taxon>
        <taxon>Spermatophyta</taxon>
        <taxon>Magnoliopsida</taxon>
        <taxon>eudicotyledons</taxon>
        <taxon>Gunneridae</taxon>
        <taxon>Pentapetalae</taxon>
        <taxon>rosids</taxon>
        <taxon>fabids</taxon>
        <taxon>Malpighiales</taxon>
        <taxon>Rhizophoraceae</taxon>
        <taxon>Rhizophora</taxon>
    </lineage>
</organism>
<accession>A0A2P2NF49</accession>
<evidence type="ECO:0000313" key="1">
    <source>
        <dbReference type="EMBL" id="MBX41091.1"/>
    </source>
</evidence>
<dbReference type="EMBL" id="GGEC01060607">
    <property type="protein sequence ID" value="MBX41091.1"/>
    <property type="molecule type" value="Transcribed_RNA"/>
</dbReference>
<name>A0A2P2NF49_RHIMU</name>
<proteinExistence type="predicted"/>
<dbReference type="AlphaFoldDB" id="A0A2P2NF49"/>
<reference evidence="1" key="1">
    <citation type="submission" date="2018-02" db="EMBL/GenBank/DDBJ databases">
        <title>Rhizophora mucronata_Transcriptome.</title>
        <authorList>
            <person name="Meera S.P."/>
            <person name="Sreeshan A."/>
            <person name="Augustine A."/>
        </authorList>
    </citation>
    <scope>NUCLEOTIDE SEQUENCE</scope>
    <source>
        <tissue evidence="1">Leaf</tissue>
    </source>
</reference>
<protein>
    <submittedName>
        <fullName evidence="1">Uncharacterized protein</fullName>
    </submittedName>
</protein>